<proteinExistence type="predicted"/>
<dbReference type="RefSeq" id="WP_074909112.1">
    <property type="nucleotide sequence ID" value="NZ_FOVK01000001.1"/>
</dbReference>
<dbReference type="Proteomes" id="UP000181899">
    <property type="component" value="Unassembled WGS sequence"/>
</dbReference>
<dbReference type="OrthoDB" id="1958059at2"/>
<keyword evidence="1" id="KW-1133">Transmembrane helix</keyword>
<protein>
    <recommendedName>
        <fullName evidence="4">YesK-like protein</fullName>
    </recommendedName>
</protein>
<sequence length="98" mass="11275">MDTGTLRLLFLLILLFLAGGIYSFISSLFTKNKWVRFLPTLLSLLLIPYLLYQTYFGNLEGFMPLAYLLFVFMLAAVVFGNLVGNLIFRKLPDKRTRS</sequence>
<feature type="transmembrane region" description="Helical" evidence="1">
    <location>
        <begin position="37"/>
        <end position="55"/>
    </location>
</feature>
<accession>A0A1I4XTU5</accession>
<dbReference type="AlphaFoldDB" id="A0A1I4XTU5"/>
<keyword evidence="1" id="KW-0812">Transmembrane</keyword>
<evidence type="ECO:0000256" key="1">
    <source>
        <dbReference type="SAM" id="Phobius"/>
    </source>
</evidence>
<evidence type="ECO:0000313" key="3">
    <source>
        <dbReference type="Proteomes" id="UP000181899"/>
    </source>
</evidence>
<dbReference type="EMBL" id="FOVK01000001">
    <property type="protein sequence ID" value="SFN29262.1"/>
    <property type="molecule type" value="Genomic_DNA"/>
</dbReference>
<feature type="transmembrane region" description="Helical" evidence="1">
    <location>
        <begin position="6"/>
        <end position="25"/>
    </location>
</feature>
<reference evidence="2 3" key="1">
    <citation type="submission" date="2016-10" db="EMBL/GenBank/DDBJ databases">
        <authorList>
            <person name="de Groot N.N."/>
        </authorList>
    </citation>
    <scope>NUCLEOTIDE SEQUENCE [LARGE SCALE GENOMIC DNA]</scope>
    <source>
        <strain evidence="2 3">ML2</strain>
    </source>
</reference>
<keyword evidence="1" id="KW-0472">Membrane</keyword>
<feature type="transmembrane region" description="Helical" evidence="1">
    <location>
        <begin position="67"/>
        <end position="88"/>
    </location>
</feature>
<gene>
    <name evidence="2" type="ORF">SAMN04488695_101180</name>
</gene>
<dbReference type="eggNOG" id="ENOG502ZY34">
    <property type="taxonomic scope" value="Bacteria"/>
</dbReference>
<evidence type="ECO:0008006" key="4">
    <source>
        <dbReference type="Google" id="ProtNLM"/>
    </source>
</evidence>
<name>A0A1I4XTU5_9CLOT</name>
<keyword evidence="3" id="KW-1185">Reference proteome</keyword>
<organism evidence="2 3">
    <name type="scientific">Proteiniclasticum ruminis</name>
    <dbReference type="NCBI Taxonomy" id="398199"/>
    <lineage>
        <taxon>Bacteria</taxon>
        <taxon>Bacillati</taxon>
        <taxon>Bacillota</taxon>
        <taxon>Clostridia</taxon>
        <taxon>Eubacteriales</taxon>
        <taxon>Clostridiaceae</taxon>
        <taxon>Proteiniclasticum</taxon>
    </lineage>
</organism>
<evidence type="ECO:0000313" key="2">
    <source>
        <dbReference type="EMBL" id="SFN29262.1"/>
    </source>
</evidence>